<proteinExistence type="inferred from homology"/>
<dbReference type="SUPFAM" id="SSF51735">
    <property type="entry name" value="NAD(P)-binding Rossmann-fold domains"/>
    <property type="match status" value="1"/>
</dbReference>
<protein>
    <recommendedName>
        <fullName evidence="3">NAD-dependent epimerase/dehydratase domain-containing protein</fullName>
    </recommendedName>
</protein>
<dbReference type="PANTHER" id="PTHR10366:SF564">
    <property type="entry name" value="STEROL-4-ALPHA-CARBOXYLATE 3-DEHYDROGENASE, DECARBOXYLATING"/>
    <property type="match status" value="1"/>
</dbReference>
<comment type="similarity">
    <text evidence="2">Belongs to the NAD(P)-dependent epimerase/dehydratase family. Dihydroflavonol-4-reductase subfamily.</text>
</comment>
<reference evidence="4" key="1">
    <citation type="submission" date="2023-08" db="EMBL/GenBank/DDBJ databases">
        <title>Black Yeasts Isolated from many extreme environments.</title>
        <authorList>
            <person name="Coleine C."/>
            <person name="Stajich J.E."/>
            <person name="Selbmann L."/>
        </authorList>
    </citation>
    <scope>NUCLEOTIDE SEQUENCE</scope>
    <source>
        <strain evidence="4">CCFEE 5810</strain>
    </source>
</reference>
<organism evidence="4 5">
    <name type="scientific">Elasticomyces elasticus</name>
    <dbReference type="NCBI Taxonomy" id="574655"/>
    <lineage>
        <taxon>Eukaryota</taxon>
        <taxon>Fungi</taxon>
        <taxon>Dikarya</taxon>
        <taxon>Ascomycota</taxon>
        <taxon>Pezizomycotina</taxon>
        <taxon>Dothideomycetes</taxon>
        <taxon>Dothideomycetidae</taxon>
        <taxon>Mycosphaerellales</taxon>
        <taxon>Teratosphaeriaceae</taxon>
        <taxon>Elasticomyces</taxon>
    </lineage>
</organism>
<dbReference type="InterPro" id="IPR001509">
    <property type="entry name" value="Epimerase_deHydtase"/>
</dbReference>
<feature type="domain" description="NAD-dependent epimerase/dehydratase" evidence="3">
    <location>
        <begin position="27"/>
        <end position="278"/>
    </location>
</feature>
<evidence type="ECO:0000313" key="5">
    <source>
        <dbReference type="Proteomes" id="UP001310594"/>
    </source>
</evidence>
<dbReference type="GO" id="GO:0016616">
    <property type="term" value="F:oxidoreductase activity, acting on the CH-OH group of donors, NAD or NADP as acceptor"/>
    <property type="evidence" value="ECO:0007669"/>
    <property type="project" value="TreeGrafter"/>
</dbReference>
<dbReference type="InterPro" id="IPR050425">
    <property type="entry name" value="NAD(P)_dehydrat-like"/>
</dbReference>
<evidence type="ECO:0000256" key="2">
    <source>
        <dbReference type="ARBA" id="ARBA00023445"/>
    </source>
</evidence>
<dbReference type="PANTHER" id="PTHR10366">
    <property type="entry name" value="NAD DEPENDENT EPIMERASE/DEHYDRATASE"/>
    <property type="match status" value="1"/>
</dbReference>
<sequence length="361" mass="38720">MERVIVDPSTCVTSAYLIYRAGEGPSGGTGFIGARTLRYALEKGYHVRASVRSEQKAETLRKSLASFGTKLEVVLVPDILAAGAYDEAVKGVTYAVHIASPLPSGSVNDDLDALIIQPAISGTVEMLRSCAKESSVKRVVITSSTVAIHPFTVMIGLDSAGDKVYTPEDRAPDVEPPFPATFAAYVQSKIASLRAAEEWMVENKPSFDMITIHPSFVGGINDTAKRAADLLEGTNPFFLAPVLGKEVSKSVGANIANVVDVGDVAKAHIEALDERVQGNQAFLLTNKGGDVAWNDAKAVVAKYYPHAVGKQLPNDGNIEPHFFVNMDIEKTEKTFGRLKSFEDTIGSLTGQYLDLLAKEAM</sequence>
<accession>A0AAN7W5D0</accession>
<comment type="caution">
    <text evidence="4">The sequence shown here is derived from an EMBL/GenBank/DDBJ whole genome shotgun (WGS) entry which is preliminary data.</text>
</comment>
<name>A0AAN7W5D0_9PEZI</name>
<dbReference type="AlphaFoldDB" id="A0AAN7W5D0"/>
<evidence type="ECO:0000259" key="3">
    <source>
        <dbReference type="Pfam" id="PF01370"/>
    </source>
</evidence>
<evidence type="ECO:0000313" key="4">
    <source>
        <dbReference type="EMBL" id="KAK5697562.1"/>
    </source>
</evidence>
<dbReference type="InterPro" id="IPR036291">
    <property type="entry name" value="NAD(P)-bd_dom_sf"/>
</dbReference>
<keyword evidence="1" id="KW-0560">Oxidoreductase</keyword>
<dbReference type="Pfam" id="PF01370">
    <property type="entry name" value="Epimerase"/>
    <property type="match status" value="1"/>
</dbReference>
<evidence type="ECO:0000256" key="1">
    <source>
        <dbReference type="ARBA" id="ARBA00023002"/>
    </source>
</evidence>
<gene>
    <name evidence="4" type="ORF">LTR97_007700</name>
</gene>
<dbReference type="Gene3D" id="3.40.50.720">
    <property type="entry name" value="NAD(P)-binding Rossmann-like Domain"/>
    <property type="match status" value="1"/>
</dbReference>
<dbReference type="EMBL" id="JAVRQU010000011">
    <property type="protein sequence ID" value="KAK5697562.1"/>
    <property type="molecule type" value="Genomic_DNA"/>
</dbReference>
<dbReference type="Proteomes" id="UP001310594">
    <property type="component" value="Unassembled WGS sequence"/>
</dbReference>